<dbReference type="InterPro" id="IPR011057">
    <property type="entry name" value="Mss4-like_sf"/>
</dbReference>
<evidence type="ECO:0000259" key="5">
    <source>
        <dbReference type="PROSITE" id="PS51891"/>
    </source>
</evidence>
<evidence type="ECO:0000256" key="4">
    <source>
        <dbReference type="ARBA" id="ARBA00023239"/>
    </source>
</evidence>
<organism evidence="6 7">
    <name type="scientific">Dendryphion nanum</name>
    <dbReference type="NCBI Taxonomy" id="256645"/>
    <lineage>
        <taxon>Eukaryota</taxon>
        <taxon>Fungi</taxon>
        <taxon>Dikarya</taxon>
        <taxon>Ascomycota</taxon>
        <taxon>Pezizomycotina</taxon>
        <taxon>Dothideomycetes</taxon>
        <taxon>Pleosporomycetidae</taxon>
        <taxon>Pleosporales</taxon>
        <taxon>Torulaceae</taxon>
        <taxon>Dendryphion</taxon>
    </lineage>
</organism>
<comment type="similarity">
    <text evidence="1">Belongs to the Gfa family.</text>
</comment>
<protein>
    <submittedName>
        <fullName evidence="6">Mss4-like protein</fullName>
    </submittedName>
</protein>
<feature type="domain" description="CENP-V/GFA" evidence="5">
    <location>
        <begin position="49"/>
        <end position="167"/>
    </location>
</feature>
<evidence type="ECO:0000313" key="7">
    <source>
        <dbReference type="Proteomes" id="UP000700596"/>
    </source>
</evidence>
<comment type="caution">
    <text evidence="6">The sequence shown here is derived from an EMBL/GenBank/DDBJ whole genome shotgun (WGS) entry which is preliminary data.</text>
</comment>
<evidence type="ECO:0000313" key="6">
    <source>
        <dbReference type="EMBL" id="KAH7112110.1"/>
    </source>
</evidence>
<dbReference type="InterPro" id="IPR006913">
    <property type="entry name" value="CENP-V/GFA"/>
</dbReference>
<evidence type="ECO:0000256" key="1">
    <source>
        <dbReference type="ARBA" id="ARBA00005495"/>
    </source>
</evidence>
<dbReference type="PANTHER" id="PTHR33337:SF8">
    <property type="entry name" value="CENP-V_GFA DOMAIN-CONTAINING PROTEIN"/>
    <property type="match status" value="1"/>
</dbReference>
<accession>A0A9P9D273</accession>
<dbReference type="Proteomes" id="UP000700596">
    <property type="component" value="Unassembled WGS sequence"/>
</dbReference>
<dbReference type="PANTHER" id="PTHR33337">
    <property type="entry name" value="GFA DOMAIN-CONTAINING PROTEIN"/>
    <property type="match status" value="1"/>
</dbReference>
<dbReference type="PROSITE" id="PS51891">
    <property type="entry name" value="CENP_V_GFA"/>
    <property type="match status" value="1"/>
</dbReference>
<reference evidence="6" key="1">
    <citation type="journal article" date="2021" name="Nat. Commun.">
        <title>Genetic determinants of endophytism in the Arabidopsis root mycobiome.</title>
        <authorList>
            <person name="Mesny F."/>
            <person name="Miyauchi S."/>
            <person name="Thiergart T."/>
            <person name="Pickel B."/>
            <person name="Atanasova L."/>
            <person name="Karlsson M."/>
            <person name="Huettel B."/>
            <person name="Barry K.W."/>
            <person name="Haridas S."/>
            <person name="Chen C."/>
            <person name="Bauer D."/>
            <person name="Andreopoulos W."/>
            <person name="Pangilinan J."/>
            <person name="LaButti K."/>
            <person name="Riley R."/>
            <person name="Lipzen A."/>
            <person name="Clum A."/>
            <person name="Drula E."/>
            <person name="Henrissat B."/>
            <person name="Kohler A."/>
            <person name="Grigoriev I.V."/>
            <person name="Martin F.M."/>
            <person name="Hacquard S."/>
        </authorList>
    </citation>
    <scope>NUCLEOTIDE SEQUENCE</scope>
    <source>
        <strain evidence="6">MPI-CAGE-CH-0243</strain>
    </source>
</reference>
<dbReference type="Gene3D" id="3.90.1590.10">
    <property type="entry name" value="glutathione-dependent formaldehyde- activating enzyme (gfa)"/>
    <property type="match status" value="1"/>
</dbReference>
<dbReference type="Pfam" id="PF04828">
    <property type="entry name" value="GFA"/>
    <property type="match status" value="1"/>
</dbReference>
<gene>
    <name evidence="6" type="ORF">B0J11DRAFT_447194</name>
</gene>
<keyword evidence="2" id="KW-0479">Metal-binding</keyword>
<keyword evidence="7" id="KW-1185">Reference proteome</keyword>
<sequence length="194" mass="21213">MIVETKGTAKPRQNNTDAPILSVRGSDKSKPYIPLAGLVNDGWTREDKATATCFCGSVQLAFPTTSPGFVSSFVCNCTDCRKITASMFTAAFVVKDEYLEHLRGQSNLKTFAQNHSIATGNLMTNFFCGTCGTLMYRVSERAPGHSIMRLGTVDDFNLVETKLKPQMEVFVKDRVEWFSGIAGEGVACFDASPQ</sequence>
<evidence type="ECO:0000256" key="2">
    <source>
        <dbReference type="ARBA" id="ARBA00022723"/>
    </source>
</evidence>
<keyword evidence="3" id="KW-0862">Zinc</keyword>
<dbReference type="EMBL" id="JAGMWT010000022">
    <property type="protein sequence ID" value="KAH7112110.1"/>
    <property type="molecule type" value="Genomic_DNA"/>
</dbReference>
<dbReference type="AlphaFoldDB" id="A0A9P9D273"/>
<name>A0A9P9D273_9PLEO</name>
<evidence type="ECO:0000256" key="3">
    <source>
        <dbReference type="ARBA" id="ARBA00022833"/>
    </source>
</evidence>
<dbReference type="SUPFAM" id="SSF51316">
    <property type="entry name" value="Mss4-like"/>
    <property type="match status" value="1"/>
</dbReference>
<dbReference type="GO" id="GO:0016846">
    <property type="term" value="F:carbon-sulfur lyase activity"/>
    <property type="evidence" value="ECO:0007669"/>
    <property type="project" value="InterPro"/>
</dbReference>
<keyword evidence="4" id="KW-0456">Lyase</keyword>
<dbReference type="GO" id="GO:0046872">
    <property type="term" value="F:metal ion binding"/>
    <property type="evidence" value="ECO:0007669"/>
    <property type="project" value="UniProtKB-KW"/>
</dbReference>
<dbReference type="OrthoDB" id="428768at2759"/>
<proteinExistence type="inferred from homology"/>